<dbReference type="PANTHER" id="PTHR37904">
    <property type="entry name" value="OS10G0566900 PROTEIN"/>
    <property type="match status" value="1"/>
</dbReference>
<dbReference type="InterPro" id="IPR038985">
    <property type="entry name" value="OPRN-like"/>
</dbReference>
<dbReference type="PANTHER" id="PTHR37904:SF2">
    <property type="entry name" value="OS10G0566900 PROTEIN"/>
    <property type="match status" value="1"/>
</dbReference>
<dbReference type="Proteomes" id="UP001222027">
    <property type="component" value="Unassembled WGS sequence"/>
</dbReference>
<keyword evidence="2" id="KW-1185">Reference proteome</keyword>
<gene>
    <name evidence="1" type="ORF">OPV22_012243</name>
</gene>
<evidence type="ECO:0000313" key="1">
    <source>
        <dbReference type="EMBL" id="KAJ8490522.1"/>
    </source>
</evidence>
<proteinExistence type="predicted"/>
<organism evidence="1 2">
    <name type="scientific">Ensete ventricosum</name>
    <name type="common">Abyssinian banana</name>
    <name type="synonym">Musa ensete</name>
    <dbReference type="NCBI Taxonomy" id="4639"/>
    <lineage>
        <taxon>Eukaryota</taxon>
        <taxon>Viridiplantae</taxon>
        <taxon>Streptophyta</taxon>
        <taxon>Embryophyta</taxon>
        <taxon>Tracheophyta</taxon>
        <taxon>Spermatophyta</taxon>
        <taxon>Magnoliopsida</taxon>
        <taxon>Liliopsida</taxon>
        <taxon>Zingiberales</taxon>
        <taxon>Musaceae</taxon>
        <taxon>Ensete</taxon>
    </lineage>
</organism>
<protein>
    <submittedName>
        <fullName evidence="1">Uncharacterized protein</fullName>
    </submittedName>
</protein>
<dbReference type="InterPro" id="IPR029159">
    <property type="entry name" value="CA109-like"/>
</dbReference>
<accession>A0AAV8QST2</accession>
<dbReference type="AlphaFoldDB" id="A0AAV8QST2"/>
<dbReference type="EMBL" id="JAQQAF010000004">
    <property type="protein sequence ID" value="KAJ8490522.1"/>
    <property type="molecule type" value="Genomic_DNA"/>
</dbReference>
<comment type="caution">
    <text evidence="1">The sequence shown here is derived from an EMBL/GenBank/DDBJ whole genome shotgun (WGS) entry which is preliminary data.</text>
</comment>
<reference evidence="1 2" key="1">
    <citation type="submission" date="2022-12" db="EMBL/GenBank/DDBJ databases">
        <title>Chromosome-scale assembly of the Ensete ventricosum genome.</title>
        <authorList>
            <person name="Dussert Y."/>
            <person name="Stocks J."/>
            <person name="Wendawek A."/>
            <person name="Woldeyes F."/>
            <person name="Nichols R.A."/>
            <person name="Borrell J.S."/>
        </authorList>
    </citation>
    <scope>NUCLEOTIDE SEQUENCE [LARGE SCALE GENOMIC DNA]</scope>
    <source>
        <strain evidence="2">cv. Maze</strain>
        <tissue evidence="1">Seeds</tissue>
    </source>
</reference>
<dbReference type="Pfam" id="PF15011">
    <property type="entry name" value="CA109-like"/>
    <property type="match status" value="1"/>
</dbReference>
<sequence length="227" mass="25917">METMVRKLQQKYKKAREDMLKWDELQSRLLSLFKSATSIINRLEVLAEAKNYGVLRSISGIREALLGKQMETLEMIFRSMRETMKEFHGIVLSLEKIARDAWQLVKGGSAQTSKQMKVQIGLWPNLAYCLDGLRSIYEMHQSEYILKLSVVSSLTWKCSTTDAAAFGQLLVDQPNIPKDEVQAIYDIIFAEEIWTNACLCSNCEGKTDCERLETISQACTKLSEDNE</sequence>
<name>A0AAV8QST2_ENSVE</name>
<evidence type="ECO:0000313" key="2">
    <source>
        <dbReference type="Proteomes" id="UP001222027"/>
    </source>
</evidence>